<evidence type="ECO:0000313" key="8">
    <source>
        <dbReference type="RefSeq" id="XP_009787046.1"/>
    </source>
</evidence>
<dbReference type="Pfam" id="PF08646">
    <property type="entry name" value="Rep_fac-A_C"/>
    <property type="match status" value="1"/>
</dbReference>
<dbReference type="GO" id="GO:0008270">
    <property type="term" value="F:zinc ion binding"/>
    <property type="evidence" value="ECO:0007669"/>
    <property type="project" value="UniProtKB-KW"/>
</dbReference>
<dbReference type="eggNOG" id="KOG0851">
    <property type="taxonomic scope" value="Eukaryota"/>
</dbReference>
<dbReference type="STRING" id="4096.A0A1U7XBM8"/>
<comment type="similarity">
    <text evidence="1">Belongs to the replication factor A protein 1 family.</text>
</comment>
<keyword evidence="2" id="KW-0479">Metal-binding</keyword>
<dbReference type="PANTHER" id="PTHR47165:SF4">
    <property type="entry name" value="OS03G0429900 PROTEIN"/>
    <property type="match status" value="1"/>
</dbReference>
<dbReference type="OrthoDB" id="1294391at2759"/>
<feature type="non-terminal residue" evidence="8">
    <location>
        <position position="1"/>
    </location>
</feature>
<gene>
    <name evidence="8" type="primary">LOC104235065</name>
</gene>
<dbReference type="InterPro" id="IPR013955">
    <property type="entry name" value="Rep_factor-A_C"/>
</dbReference>
<dbReference type="InterPro" id="IPR012340">
    <property type="entry name" value="NA-bd_OB-fold"/>
</dbReference>
<dbReference type="InterPro" id="IPR047192">
    <property type="entry name" value="Euk_RPA1_DBD_C"/>
</dbReference>
<evidence type="ECO:0000256" key="2">
    <source>
        <dbReference type="ARBA" id="ARBA00022723"/>
    </source>
</evidence>
<feature type="domain" description="Replication factor A C-terminal" evidence="6">
    <location>
        <begin position="24"/>
        <end position="142"/>
    </location>
</feature>
<organism evidence="7 8">
    <name type="scientific">Nicotiana sylvestris</name>
    <name type="common">Wood tobacco</name>
    <name type="synonym">South American tobacco</name>
    <dbReference type="NCBI Taxonomy" id="4096"/>
    <lineage>
        <taxon>Eukaryota</taxon>
        <taxon>Viridiplantae</taxon>
        <taxon>Streptophyta</taxon>
        <taxon>Embryophyta</taxon>
        <taxon>Tracheophyta</taxon>
        <taxon>Spermatophyta</taxon>
        <taxon>Magnoliopsida</taxon>
        <taxon>eudicotyledons</taxon>
        <taxon>Gunneridae</taxon>
        <taxon>Pentapetalae</taxon>
        <taxon>asterids</taxon>
        <taxon>lamiids</taxon>
        <taxon>Solanales</taxon>
        <taxon>Solanaceae</taxon>
        <taxon>Nicotianoideae</taxon>
        <taxon>Nicotianeae</taxon>
        <taxon>Nicotiana</taxon>
    </lineage>
</organism>
<evidence type="ECO:0000256" key="4">
    <source>
        <dbReference type="ARBA" id="ARBA00022833"/>
    </source>
</evidence>
<protein>
    <submittedName>
        <fullName evidence="8">Replication protein A 70 kDa DNA-binding subunit C-like</fullName>
    </submittedName>
</protein>
<dbReference type="RefSeq" id="XP_009787046.1">
    <property type="nucleotide sequence ID" value="XM_009788744.1"/>
</dbReference>
<evidence type="ECO:0000256" key="1">
    <source>
        <dbReference type="ARBA" id="ARBA00005690"/>
    </source>
</evidence>
<dbReference type="Proteomes" id="UP000189701">
    <property type="component" value="Unplaced"/>
</dbReference>
<name>A0A1U7XBM8_NICSY</name>
<evidence type="ECO:0000259" key="6">
    <source>
        <dbReference type="Pfam" id="PF08646"/>
    </source>
</evidence>
<dbReference type="Gene3D" id="2.40.50.140">
    <property type="entry name" value="Nucleic acid-binding proteins"/>
    <property type="match status" value="1"/>
</dbReference>
<reference evidence="8" key="2">
    <citation type="submission" date="2025-08" db="UniProtKB">
        <authorList>
            <consortium name="RefSeq"/>
        </authorList>
    </citation>
    <scope>IDENTIFICATION</scope>
    <source>
        <tissue evidence="8">Leaf</tissue>
    </source>
</reference>
<evidence type="ECO:0000313" key="7">
    <source>
        <dbReference type="Proteomes" id="UP000189701"/>
    </source>
</evidence>
<proteinExistence type="inferred from homology"/>
<dbReference type="GO" id="GO:0003677">
    <property type="term" value="F:DNA binding"/>
    <property type="evidence" value="ECO:0007669"/>
    <property type="project" value="UniProtKB-KW"/>
</dbReference>
<dbReference type="CDD" id="cd04476">
    <property type="entry name" value="RPA1_DBD_C"/>
    <property type="match status" value="1"/>
</dbReference>
<dbReference type="AlphaFoldDB" id="A0A1U7XBM8"/>
<keyword evidence="4" id="KW-0862">Zinc</keyword>
<dbReference type="SUPFAM" id="SSF50249">
    <property type="entry name" value="Nucleic acid-binding proteins"/>
    <property type="match status" value="1"/>
</dbReference>
<sequence length="244" mass="27846">SNNQICKIHCYNLTSFQEGHIWIVATVVNLLLEKEWSYLGCKKCSKKVDKIGSKFHCKKCDRLDSSVTHRYKFRVQVMDHTGFISLLLWDREATSLIGKSANELNEISIETSAVADECSYPVELYDILDKKVLFKVTVKSSIIKVHAEVYNVVKISEDDNLIQQYSQPAQDDTFTDPDFECEQYTNADTTFKDLMAKNEMTSHAKTPAKRSREEDVSSVVDVGDDLAQFSSNKLKKVIKQEKNP</sequence>
<evidence type="ECO:0000256" key="5">
    <source>
        <dbReference type="ARBA" id="ARBA00023125"/>
    </source>
</evidence>
<keyword evidence="3" id="KW-0863">Zinc-finger</keyword>
<evidence type="ECO:0000256" key="3">
    <source>
        <dbReference type="ARBA" id="ARBA00022771"/>
    </source>
</evidence>
<keyword evidence="7" id="KW-1185">Reference proteome</keyword>
<reference evidence="7" key="1">
    <citation type="journal article" date="2013" name="Genome Biol.">
        <title>Reference genomes and transcriptomes of Nicotiana sylvestris and Nicotiana tomentosiformis.</title>
        <authorList>
            <person name="Sierro N."/>
            <person name="Battey J.N."/>
            <person name="Ouadi S."/>
            <person name="Bovet L."/>
            <person name="Goepfert S."/>
            <person name="Bakaher N."/>
            <person name="Peitsch M.C."/>
            <person name="Ivanov N.V."/>
        </authorList>
    </citation>
    <scope>NUCLEOTIDE SEQUENCE [LARGE SCALE GENOMIC DNA]</scope>
</reference>
<dbReference type="PANTHER" id="PTHR47165">
    <property type="entry name" value="OS03G0429900 PROTEIN"/>
    <property type="match status" value="1"/>
</dbReference>
<accession>A0A1U7XBM8</accession>
<keyword evidence="5" id="KW-0238">DNA-binding</keyword>